<dbReference type="RefSeq" id="WP_062239302.1">
    <property type="nucleotide sequence ID" value="NZ_JBHUVV010000054.1"/>
</dbReference>
<dbReference type="InterPro" id="IPR058548">
    <property type="entry name" value="MlaB-like_STAS"/>
</dbReference>
<dbReference type="PANTHER" id="PTHR33495:SF2">
    <property type="entry name" value="ANTI-SIGMA FACTOR ANTAGONIST TM_1081-RELATED"/>
    <property type="match status" value="1"/>
</dbReference>
<feature type="domain" description="STAS" evidence="1">
    <location>
        <begin position="34"/>
        <end position="123"/>
    </location>
</feature>
<dbReference type="PANTHER" id="PTHR33495">
    <property type="entry name" value="ANTI-SIGMA FACTOR ANTAGONIST TM_1081-RELATED-RELATED"/>
    <property type="match status" value="1"/>
</dbReference>
<dbReference type="Pfam" id="PF13466">
    <property type="entry name" value="STAS_2"/>
    <property type="match status" value="1"/>
</dbReference>
<reference evidence="2 3" key="1">
    <citation type="submission" date="2015-10" db="EMBL/GenBank/DDBJ databases">
        <title>Draft genome sequence of Streptomyces griseorubiginosus DSM 40469, type strain for the species Streptomyces griseorubiginosus.</title>
        <authorList>
            <person name="Ruckert C."/>
            <person name="Winkler A."/>
            <person name="Kalinowski J."/>
            <person name="Kampfer P."/>
            <person name="Glaeser S."/>
        </authorList>
    </citation>
    <scope>NUCLEOTIDE SEQUENCE [LARGE SCALE GENOMIC DNA]</scope>
    <source>
        <strain evidence="2 3">DSM 40469</strain>
    </source>
</reference>
<dbReference type="PROSITE" id="PS50801">
    <property type="entry name" value="STAS"/>
    <property type="match status" value="1"/>
</dbReference>
<sequence>MSTADDSQNPFGQVNGHVPEENGLVQYERDKAWVIVAHGAFDMDTIAPFAEALQAAVIEHARVVVDVSGITFADSTFLNLLLHINQQTDLRIVAPAPQLRRVLEMTGADTVLTVQPTVDDAAR</sequence>
<dbReference type="SUPFAM" id="SSF52091">
    <property type="entry name" value="SpoIIaa-like"/>
    <property type="match status" value="1"/>
</dbReference>
<evidence type="ECO:0000313" key="2">
    <source>
        <dbReference type="EMBL" id="KUN65182.1"/>
    </source>
</evidence>
<dbReference type="EMBL" id="LMWV01000017">
    <property type="protein sequence ID" value="KUN65182.1"/>
    <property type="molecule type" value="Genomic_DNA"/>
</dbReference>
<keyword evidence="3" id="KW-1185">Reference proteome</keyword>
<dbReference type="Gene3D" id="3.30.750.24">
    <property type="entry name" value="STAS domain"/>
    <property type="match status" value="1"/>
</dbReference>
<evidence type="ECO:0000313" key="3">
    <source>
        <dbReference type="Proteomes" id="UP000054375"/>
    </source>
</evidence>
<protein>
    <submittedName>
        <fullName evidence="2">Anti-anti-sigma factor</fullName>
    </submittedName>
</protein>
<organism evidence="2 3">
    <name type="scientific">Streptomyces griseorubiginosus</name>
    <dbReference type="NCBI Taxonomy" id="67304"/>
    <lineage>
        <taxon>Bacteria</taxon>
        <taxon>Bacillati</taxon>
        <taxon>Actinomycetota</taxon>
        <taxon>Actinomycetes</taxon>
        <taxon>Kitasatosporales</taxon>
        <taxon>Streptomycetaceae</taxon>
        <taxon>Streptomyces</taxon>
    </lineage>
</organism>
<dbReference type="GO" id="GO:0043856">
    <property type="term" value="F:anti-sigma factor antagonist activity"/>
    <property type="evidence" value="ECO:0007669"/>
    <property type="project" value="TreeGrafter"/>
</dbReference>
<comment type="caution">
    <text evidence="2">The sequence shown here is derived from an EMBL/GenBank/DDBJ whole genome shotgun (WGS) entry which is preliminary data.</text>
</comment>
<dbReference type="InterPro" id="IPR002645">
    <property type="entry name" value="STAS_dom"/>
</dbReference>
<evidence type="ECO:0000259" key="1">
    <source>
        <dbReference type="PROSITE" id="PS50801"/>
    </source>
</evidence>
<gene>
    <name evidence="2" type="ORF">AQJ54_20250</name>
</gene>
<dbReference type="InterPro" id="IPR036513">
    <property type="entry name" value="STAS_dom_sf"/>
</dbReference>
<name>A0A101S0F6_9ACTN</name>
<proteinExistence type="predicted"/>
<dbReference type="AlphaFoldDB" id="A0A101S0F6"/>
<dbReference type="Proteomes" id="UP000054375">
    <property type="component" value="Unassembled WGS sequence"/>
</dbReference>
<dbReference type="CDD" id="cd07043">
    <property type="entry name" value="STAS_anti-anti-sigma_factors"/>
    <property type="match status" value="1"/>
</dbReference>
<accession>A0A101S0F6</accession>